<keyword evidence="3" id="KW-1185">Reference proteome</keyword>
<feature type="compositionally biased region" description="Basic and acidic residues" evidence="1">
    <location>
        <begin position="10"/>
        <end position="30"/>
    </location>
</feature>
<accession>A0A4V1IRM4</accession>
<dbReference type="EMBL" id="KZ995491">
    <property type="protein sequence ID" value="RKO90567.1"/>
    <property type="molecule type" value="Genomic_DNA"/>
</dbReference>
<dbReference type="Proteomes" id="UP000269721">
    <property type="component" value="Unassembled WGS sequence"/>
</dbReference>
<feature type="compositionally biased region" description="Polar residues" evidence="1">
    <location>
        <begin position="43"/>
        <end position="53"/>
    </location>
</feature>
<name>A0A4V1IRM4_9FUNG</name>
<evidence type="ECO:0000256" key="1">
    <source>
        <dbReference type="SAM" id="MobiDB-lite"/>
    </source>
</evidence>
<proteinExistence type="predicted"/>
<dbReference type="AlphaFoldDB" id="A0A4V1IRM4"/>
<reference evidence="3" key="1">
    <citation type="journal article" date="2018" name="Nat. Microbiol.">
        <title>Leveraging single-cell genomics to expand the fungal tree of life.</title>
        <authorList>
            <person name="Ahrendt S.R."/>
            <person name="Quandt C.A."/>
            <person name="Ciobanu D."/>
            <person name="Clum A."/>
            <person name="Salamov A."/>
            <person name="Andreopoulos B."/>
            <person name="Cheng J.F."/>
            <person name="Woyke T."/>
            <person name="Pelin A."/>
            <person name="Henrissat B."/>
            <person name="Reynolds N.K."/>
            <person name="Benny G.L."/>
            <person name="Smith M.E."/>
            <person name="James T.Y."/>
            <person name="Grigoriev I.V."/>
        </authorList>
    </citation>
    <scope>NUCLEOTIDE SEQUENCE [LARGE SCALE GENOMIC DNA]</scope>
</reference>
<sequence>MKKTPTNFLEELRMRRPKQEYDKKDQKPQKLDGQNEQLDKLGQQKQQMTQPPSNVFEDVIIKRPNPDCQKEQYEGLFQQHKNQRNGLPKQSQSLPQLNDTDKETVFKTQESASLEQQYSFAEERITNPLTKLFNAFSGNDDIRNIHENYRKVDFEKKAVGGKESCKKCLHAEEISFMMENINNPLKRVHPRDTFDFYEILYDSKLSPCITDEIMQEIMSSLGVSKSTVEHKKEVSIGNPNQGNDEITQLTKVQVTLPSDHNTQMPNSWQDYQHPPKFHKMRTLSLPSSNNLGGIDNMHFITKLNILNSVLKSVSDSLETVPLSSPPNEKLDGPLTVIYETNVQKYEIENHTHFKNDKATAVWGRAMDILISGSSAVIGTGTLLTSTSGFSASTAEAAGASGLSQSILVAPVTSAVTAISAASASAIPVAEALAVKATTGGFSALTSTTSALAATPATAPMPASAFSSVSALVGAGVLLFALNKAKGRYLVSLPYSSGEKHLSLLTVEEEDETICLYPIPQSSSQEMHDSIAFMKDVQFLSETPESVACIRLQWH</sequence>
<evidence type="ECO:0000313" key="2">
    <source>
        <dbReference type="EMBL" id="RKO90567.1"/>
    </source>
</evidence>
<gene>
    <name evidence="2" type="ORF">BDK51DRAFT_35376</name>
</gene>
<evidence type="ECO:0000313" key="3">
    <source>
        <dbReference type="Proteomes" id="UP000269721"/>
    </source>
</evidence>
<protein>
    <submittedName>
        <fullName evidence="2">Uncharacterized protein</fullName>
    </submittedName>
</protein>
<feature type="region of interest" description="Disordered" evidence="1">
    <location>
        <begin position="1"/>
        <end position="57"/>
    </location>
</feature>
<organism evidence="2 3">
    <name type="scientific">Blyttiomyces helicus</name>
    <dbReference type="NCBI Taxonomy" id="388810"/>
    <lineage>
        <taxon>Eukaryota</taxon>
        <taxon>Fungi</taxon>
        <taxon>Fungi incertae sedis</taxon>
        <taxon>Chytridiomycota</taxon>
        <taxon>Chytridiomycota incertae sedis</taxon>
        <taxon>Chytridiomycetes</taxon>
        <taxon>Chytridiomycetes incertae sedis</taxon>
        <taxon>Blyttiomyces</taxon>
    </lineage>
</organism>